<evidence type="ECO:0000256" key="1">
    <source>
        <dbReference type="SAM" id="MobiDB-lite"/>
    </source>
</evidence>
<protein>
    <submittedName>
        <fullName evidence="2">Uncharacterized protein</fullName>
    </submittedName>
</protein>
<dbReference type="Proteomes" id="UP000054248">
    <property type="component" value="Unassembled WGS sequence"/>
</dbReference>
<dbReference type="HOGENOM" id="CLU_1670672_0_0_1"/>
<name>A0A0C3M2S9_9AGAM</name>
<keyword evidence="3" id="KW-1185">Reference proteome</keyword>
<evidence type="ECO:0000313" key="3">
    <source>
        <dbReference type="Proteomes" id="UP000054248"/>
    </source>
</evidence>
<reference evidence="3" key="2">
    <citation type="submission" date="2015-01" db="EMBL/GenBank/DDBJ databases">
        <title>Evolutionary Origins and Diversification of the Mycorrhizal Mutualists.</title>
        <authorList>
            <consortium name="DOE Joint Genome Institute"/>
            <consortium name="Mycorrhizal Genomics Consortium"/>
            <person name="Kohler A."/>
            <person name="Kuo A."/>
            <person name="Nagy L.G."/>
            <person name="Floudas D."/>
            <person name="Copeland A."/>
            <person name="Barry K.W."/>
            <person name="Cichocki N."/>
            <person name="Veneault-Fourrey C."/>
            <person name="LaButti K."/>
            <person name="Lindquist E.A."/>
            <person name="Lipzen A."/>
            <person name="Lundell T."/>
            <person name="Morin E."/>
            <person name="Murat C."/>
            <person name="Riley R."/>
            <person name="Ohm R."/>
            <person name="Sun H."/>
            <person name="Tunlid A."/>
            <person name="Henrissat B."/>
            <person name="Grigoriev I.V."/>
            <person name="Hibbett D.S."/>
            <person name="Martin F."/>
        </authorList>
    </citation>
    <scope>NUCLEOTIDE SEQUENCE [LARGE SCALE GENOMIC DNA]</scope>
    <source>
        <strain evidence="3">MUT 4182</strain>
    </source>
</reference>
<reference evidence="2 3" key="1">
    <citation type="submission" date="2014-04" db="EMBL/GenBank/DDBJ databases">
        <authorList>
            <consortium name="DOE Joint Genome Institute"/>
            <person name="Kuo A."/>
            <person name="Girlanda M."/>
            <person name="Perotto S."/>
            <person name="Kohler A."/>
            <person name="Nagy L.G."/>
            <person name="Floudas D."/>
            <person name="Copeland A."/>
            <person name="Barry K.W."/>
            <person name="Cichocki N."/>
            <person name="Veneault-Fourrey C."/>
            <person name="LaButti K."/>
            <person name="Lindquist E.A."/>
            <person name="Lipzen A."/>
            <person name="Lundell T."/>
            <person name="Morin E."/>
            <person name="Murat C."/>
            <person name="Sun H."/>
            <person name="Tunlid A."/>
            <person name="Henrissat B."/>
            <person name="Grigoriev I.V."/>
            <person name="Hibbett D.S."/>
            <person name="Martin F."/>
            <person name="Nordberg H.P."/>
            <person name="Cantor M.N."/>
            <person name="Hua S.X."/>
        </authorList>
    </citation>
    <scope>NUCLEOTIDE SEQUENCE [LARGE SCALE GENOMIC DNA]</scope>
    <source>
        <strain evidence="2 3">MUT 4182</strain>
    </source>
</reference>
<evidence type="ECO:0000313" key="2">
    <source>
        <dbReference type="EMBL" id="KIO28012.1"/>
    </source>
</evidence>
<proteinExistence type="predicted"/>
<gene>
    <name evidence="2" type="ORF">M407DRAFT_231494</name>
</gene>
<dbReference type="OrthoDB" id="3140140at2759"/>
<accession>A0A0C3M2S9</accession>
<sequence length="158" mass="18239">MFFPRYLPLGRESEARRELASLRHSLDTASPLVVHGLRTGAISEYQGRRFFSLQRDITGLLRELIKNEESTRWQMKHAKAVRNAIRIGCSDLEAIYLTLSITTATHAMNEGDSFLERTQQRRKYLDQAMRPSTTYSHSGHYNRPSYSSHSRTNSSFED</sequence>
<feature type="region of interest" description="Disordered" evidence="1">
    <location>
        <begin position="130"/>
        <end position="158"/>
    </location>
</feature>
<organism evidence="2 3">
    <name type="scientific">Tulasnella calospora MUT 4182</name>
    <dbReference type="NCBI Taxonomy" id="1051891"/>
    <lineage>
        <taxon>Eukaryota</taxon>
        <taxon>Fungi</taxon>
        <taxon>Dikarya</taxon>
        <taxon>Basidiomycota</taxon>
        <taxon>Agaricomycotina</taxon>
        <taxon>Agaricomycetes</taxon>
        <taxon>Cantharellales</taxon>
        <taxon>Tulasnellaceae</taxon>
        <taxon>Tulasnella</taxon>
    </lineage>
</organism>
<dbReference type="AlphaFoldDB" id="A0A0C3M2S9"/>
<dbReference type="EMBL" id="KN823000">
    <property type="protein sequence ID" value="KIO28012.1"/>
    <property type="molecule type" value="Genomic_DNA"/>
</dbReference>